<comment type="caution">
    <text evidence="2">The sequence shown here is derived from an EMBL/GenBank/DDBJ whole genome shotgun (WGS) entry which is preliminary data.</text>
</comment>
<reference evidence="2" key="1">
    <citation type="submission" date="2023-01" db="EMBL/GenBank/DDBJ databases">
        <title>Metagenome sequencing of chrysophaentin producing Chrysophaeum taylorii.</title>
        <authorList>
            <person name="Davison J."/>
            <person name="Bewley C."/>
        </authorList>
    </citation>
    <scope>NUCLEOTIDE SEQUENCE</scope>
    <source>
        <strain evidence="2">NIES-1699</strain>
    </source>
</reference>
<dbReference type="PANTHER" id="PTHR43036">
    <property type="entry name" value="OSJNBB0011N17.9 PROTEIN"/>
    <property type="match status" value="1"/>
</dbReference>
<feature type="domain" description="Methyltransferase type 11" evidence="1">
    <location>
        <begin position="154"/>
        <end position="209"/>
    </location>
</feature>
<evidence type="ECO:0000313" key="3">
    <source>
        <dbReference type="Proteomes" id="UP001230188"/>
    </source>
</evidence>
<evidence type="ECO:0000259" key="1">
    <source>
        <dbReference type="Pfam" id="PF08241"/>
    </source>
</evidence>
<dbReference type="InterPro" id="IPR013216">
    <property type="entry name" value="Methyltransf_11"/>
</dbReference>
<dbReference type="Pfam" id="PF08241">
    <property type="entry name" value="Methyltransf_11"/>
    <property type="match status" value="1"/>
</dbReference>
<organism evidence="2 3">
    <name type="scientific">Chrysophaeum taylorii</name>
    <dbReference type="NCBI Taxonomy" id="2483200"/>
    <lineage>
        <taxon>Eukaryota</taxon>
        <taxon>Sar</taxon>
        <taxon>Stramenopiles</taxon>
        <taxon>Ochrophyta</taxon>
        <taxon>Pelagophyceae</taxon>
        <taxon>Pelagomonadales</taxon>
        <taxon>Pelagomonadaceae</taxon>
        <taxon>Chrysophaeum</taxon>
    </lineage>
</organism>
<dbReference type="AlphaFoldDB" id="A0AAD7XMS5"/>
<accession>A0AAD7XMS5</accession>
<name>A0AAD7XMS5_9STRA</name>
<dbReference type="InterPro" id="IPR029063">
    <property type="entry name" value="SAM-dependent_MTases_sf"/>
</dbReference>
<sequence>MRIPSLGRRQVVGTLLLAKGERYVDQVTVDAQGQAVGRVRRYTGESTGLGFPVKDISESVFGEAREWPETPPFTADDFRRIDESDDKLFYPDAQPKFVYHIDEGAAAALTNYYKSSIPEEGADVLDICSSWVSHYPTDFRGRAVGVGINGVELANNQQLVDYRVRDLNDDPRLPFPDGSFDVVTCVVSIDYLTKPIEVLEEVKRVLRPQNGRVIISQSNRLFFTKAVRTWLGKGDYDHLELIGQYLYYAGFEGTPKAFDITAQSRGRFKDPMFVVDCAVVGRGTS</sequence>
<dbReference type="SUPFAM" id="SSF53335">
    <property type="entry name" value="S-adenosyl-L-methionine-dependent methyltransferases"/>
    <property type="match status" value="1"/>
</dbReference>
<keyword evidence="3" id="KW-1185">Reference proteome</keyword>
<dbReference type="Proteomes" id="UP001230188">
    <property type="component" value="Unassembled WGS sequence"/>
</dbReference>
<dbReference type="GO" id="GO:0008757">
    <property type="term" value="F:S-adenosylmethionine-dependent methyltransferase activity"/>
    <property type="evidence" value="ECO:0007669"/>
    <property type="project" value="InterPro"/>
</dbReference>
<dbReference type="CDD" id="cd02440">
    <property type="entry name" value="AdoMet_MTases"/>
    <property type="match status" value="1"/>
</dbReference>
<dbReference type="Gene3D" id="3.40.50.150">
    <property type="entry name" value="Vaccinia Virus protein VP39"/>
    <property type="match status" value="1"/>
</dbReference>
<gene>
    <name evidence="2" type="ORF">CTAYLR_008914</name>
</gene>
<evidence type="ECO:0000313" key="2">
    <source>
        <dbReference type="EMBL" id="KAJ8601635.1"/>
    </source>
</evidence>
<dbReference type="EMBL" id="JAQMWT010000413">
    <property type="protein sequence ID" value="KAJ8601635.1"/>
    <property type="molecule type" value="Genomic_DNA"/>
</dbReference>
<protein>
    <recommendedName>
        <fullName evidence="1">Methyltransferase type 11 domain-containing protein</fullName>
    </recommendedName>
</protein>
<dbReference type="PANTHER" id="PTHR43036:SF2">
    <property type="entry name" value="OS04G0481300 PROTEIN"/>
    <property type="match status" value="1"/>
</dbReference>
<proteinExistence type="predicted"/>